<feature type="domain" description="Methylated-DNA-[protein]-cysteine S-methyltransferase DNA binding" evidence="9">
    <location>
        <begin position="75"/>
        <end position="154"/>
    </location>
</feature>
<evidence type="ECO:0000256" key="5">
    <source>
        <dbReference type="ARBA" id="ARBA00022763"/>
    </source>
</evidence>
<dbReference type="HAMAP" id="MF_00772">
    <property type="entry name" value="OGT"/>
    <property type="match status" value="1"/>
</dbReference>
<dbReference type="Gene3D" id="3.30.160.70">
    <property type="entry name" value="Methylated DNA-protein cysteine methyltransferase domain"/>
    <property type="match status" value="1"/>
</dbReference>
<accession>A0AA48KUJ3</accession>
<evidence type="ECO:0000256" key="4">
    <source>
        <dbReference type="ARBA" id="ARBA00022679"/>
    </source>
</evidence>
<keyword evidence="6 8" id="KW-0234">DNA repair</keyword>
<proteinExistence type="inferred from homology"/>
<dbReference type="PANTHER" id="PTHR10815:SF5">
    <property type="entry name" value="METHYLATED-DNA--PROTEIN-CYSTEINE METHYLTRANSFERASE"/>
    <property type="match status" value="1"/>
</dbReference>
<dbReference type="EC" id="2.1.1.63" evidence="8"/>
<dbReference type="RefSeq" id="WP_338294708.1">
    <property type="nucleotide sequence ID" value="NZ_AP027272.1"/>
</dbReference>
<dbReference type="GO" id="GO:0032259">
    <property type="term" value="P:methylation"/>
    <property type="evidence" value="ECO:0007669"/>
    <property type="project" value="UniProtKB-KW"/>
</dbReference>
<comment type="subcellular location">
    <subcellularLocation>
        <location evidence="8">Cytoplasm</location>
    </subcellularLocation>
</comment>
<comment type="catalytic activity">
    <reaction evidence="7 8">
        <text>a 6-O-methyl-2'-deoxyguanosine in DNA + L-cysteinyl-[protein] = S-methyl-L-cysteinyl-[protein] + a 2'-deoxyguanosine in DNA</text>
        <dbReference type="Rhea" id="RHEA:24000"/>
        <dbReference type="Rhea" id="RHEA-COMP:10131"/>
        <dbReference type="Rhea" id="RHEA-COMP:10132"/>
        <dbReference type="Rhea" id="RHEA-COMP:11367"/>
        <dbReference type="Rhea" id="RHEA-COMP:11368"/>
        <dbReference type="ChEBI" id="CHEBI:29950"/>
        <dbReference type="ChEBI" id="CHEBI:82612"/>
        <dbReference type="ChEBI" id="CHEBI:85445"/>
        <dbReference type="ChEBI" id="CHEBI:85448"/>
        <dbReference type="EC" id="2.1.1.63"/>
    </reaction>
</comment>
<dbReference type="Gene3D" id="1.10.10.10">
    <property type="entry name" value="Winged helix-like DNA-binding domain superfamily/Winged helix DNA-binding domain"/>
    <property type="match status" value="1"/>
</dbReference>
<dbReference type="InterPro" id="IPR023546">
    <property type="entry name" value="MGMT"/>
</dbReference>
<dbReference type="InterPro" id="IPR036388">
    <property type="entry name" value="WH-like_DNA-bd_sf"/>
</dbReference>
<dbReference type="GO" id="GO:0006307">
    <property type="term" value="P:DNA alkylation repair"/>
    <property type="evidence" value="ECO:0007669"/>
    <property type="project" value="UniProtKB-UniRule"/>
</dbReference>
<comment type="miscellaneous">
    <text evidence="8">This enzyme catalyzes only one turnover and therefore is not strictly catalytic. According to one definition, an enzyme is a biocatalyst that acts repeatedly and over many reaction cycles.</text>
</comment>
<keyword evidence="12" id="KW-1185">Reference proteome</keyword>
<dbReference type="GO" id="GO:0005737">
    <property type="term" value="C:cytoplasm"/>
    <property type="evidence" value="ECO:0007669"/>
    <property type="project" value="UniProtKB-SubCell"/>
</dbReference>
<dbReference type="InterPro" id="IPR014048">
    <property type="entry name" value="MethylDNA_cys_MeTrfase_DNA-bd"/>
</dbReference>
<reference evidence="11" key="1">
    <citation type="submission" date="2023-01" db="EMBL/GenBank/DDBJ databases">
        <title>Complete genome sequence of Planctobacterium marinum strain Dej080120_11.</title>
        <authorList>
            <person name="Ueki S."/>
            <person name="Maruyama F."/>
        </authorList>
    </citation>
    <scope>NUCLEOTIDE SEQUENCE</scope>
    <source>
        <strain evidence="11">Dej080120_11</strain>
    </source>
</reference>
<evidence type="ECO:0000256" key="3">
    <source>
        <dbReference type="ARBA" id="ARBA00022603"/>
    </source>
</evidence>
<evidence type="ECO:0000259" key="9">
    <source>
        <dbReference type="Pfam" id="PF01035"/>
    </source>
</evidence>
<feature type="domain" description="Methylguanine DNA methyltransferase ribonuclease-like" evidence="10">
    <location>
        <begin position="10"/>
        <end position="71"/>
    </location>
</feature>
<evidence type="ECO:0000313" key="12">
    <source>
        <dbReference type="Proteomes" id="UP001333710"/>
    </source>
</evidence>
<name>A0AA48KUJ3_9ALTE</name>
<evidence type="ECO:0000256" key="7">
    <source>
        <dbReference type="ARBA" id="ARBA00049348"/>
    </source>
</evidence>
<feature type="active site" description="Nucleophile; methyl group acceptor" evidence="8">
    <location>
        <position position="126"/>
    </location>
</feature>
<dbReference type="InterPro" id="IPR008332">
    <property type="entry name" value="MethylG_MeTrfase_N"/>
</dbReference>
<evidence type="ECO:0000259" key="10">
    <source>
        <dbReference type="Pfam" id="PF02870"/>
    </source>
</evidence>
<organism evidence="11 12">
    <name type="scientific">Planctobacterium marinum</name>
    <dbReference type="NCBI Taxonomy" id="1631968"/>
    <lineage>
        <taxon>Bacteria</taxon>
        <taxon>Pseudomonadati</taxon>
        <taxon>Pseudomonadota</taxon>
        <taxon>Gammaproteobacteria</taxon>
        <taxon>Alteromonadales</taxon>
        <taxon>Alteromonadaceae</taxon>
        <taxon>Planctobacterium</taxon>
    </lineage>
</organism>
<dbReference type="SUPFAM" id="SSF46767">
    <property type="entry name" value="Methylated DNA-protein cysteine methyltransferase, C-terminal domain"/>
    <property type="match status" value="1"/>
</dbReference>
<dbReference type="PANTHER" id="PTHR10815">
    <property type="entry name" value="METHYLATED-DNA--PROTEIN-CYSTEINE METHYLTRANSFERASE"/>
    <property type="match status" value="1"/>
</dbReference>
<dbReference type="KEGG" id="pmaw:MACH26_41650"/>
<evidence type="ECO:0000256" key="2">
    <source>
        <dbReference type="ARBA" id="ARBA00022490"/>
    </source>
</evidence>
<keyword evidence="5 8" id="KW-0227">DNA damage</keyword>
<protein>
    <recommendedName>
        <fullName evidence="8">Methylated-DNA--protein-cysteine methyltransferase</fullName>
        <ecNumber evidence="8">2.1.1.63</ecNumber>
    </recommendedName>
    <alternativeName>
        <fullName evidence="8">6-O-methylguanine-DNA methyltransferase</fullName>
        <shortName evidence="8">MGMT</shortName>
    </alternativeName>
    <alternativeName>
        <fullName evidence="8">O-6-methylguanine-DNA-alkyltransferase</fullName>
    </alternativeName>
</protein>
<dbReference type="NCBIfam" id="TIGR00589">
    <property type="entry name" value="ogt"/>
    <property type="match status" value="1"/>
</dbReference>
<keyword evidence="3 8" id="KW-0489">Methyltransferase</keyword>
<dbReference type="InterPro" id="IPR001497">
    <property type="entry name" value="MethylDNA_cys_MeTrfase_AS"/>
</dbReference>
<dbReference type="InterPro" id="IPR036217">
    <property type="entry name" value="MethylDNA_cys_MeTrfase_DNAb"/>
</dbReference>
<dbReference type="InterPro" id="IPR036631">
    <property type="entry name" value="MGMT_N_sf"/>
</dbReference>
<comment type="catalytic activity">
    <reaction evidence="1 8">
        <text>a 4-O-methyl-thymidine in DNA + L-cysteinyl-[protein] = a thymidine in DNA + S-methyl-L-cysteinyl-[protein]</text>
        <dbReference type="Rhea" id="RHEA:53428"/>
        <dbReference type="Rhea" id="RHEA-COMP:10131"/>
        <dbReference type="Rhea" id="RHEA-COMP:10132"/>
        <dbReference type="Rhea" id="RHEA-COMP:13555"/>
        <dbReference type="Rhea" id="RHEA-COMP:13556"/>
        <dbReference type="ChEBI" id="CHEBI:29950"/>
        <dbReference type="ChEBI" id="CHEBI:82612"/>
        <dbReference type="ChEBI" id="CHEBI:137386"/>
        <dbReference type="ChEBI" id="CHEBI:137387"/>
        <dbReference type="EC" id="2.1.1.63"/>
    </reaction>
</comment>
<sequence length="165" mass="18083">METQKNTAFAYLQTPIGLLEIAAEQAHLKHILFVEDALQVASEARVLQEAKKQLSEYFEGNRRVFDLPLSPQGTAFQNKVWQALLTIDYGQTCSYVDIAETLGDKNAVRAVGAANGKNPLSIVVPCHRVIGKNGKLTGYAGGLSRKAWLLDLESGHNSPSQFELI</sequence>
<evidence type="ECO:0000256" key="1">
    <source>
        <dbReference type="ARBA" id="ARBA00001286"/>
    </source>
</evidence>
<keyword evidence="4 8" id="KW-0808">Transferase</keyword>
<comment type="similarity">
    <text evidence="8">Belongs to the MGMT family.</text>
</comment>
<evidence type="ECO:0000313" key="11">
    <source>
        <dbReference type="EMBL" id="BDX08644.1"/>
    </source>
</evidence>
<gene>
    <name evidence="11" type="primary">ogt</name>
    <name evidence="11" type="ORF">MACH26_41650</name>
</gene>
<dbReference type="Pfam" id="PF01035">
    <property type="entry name" value="DNA_binding_1"/>
    <property type="match status" value="1"/>
</dbReference>
<dbReference type="CDD" id="cd06445">
    <property type="entry name" value="ATase"/>
    <property type="match status" value="1"/>
</dbReference>
<dbReference type="SUPFAM" id="SSF53155">
    <property type="entry name" value="Methylated DNA-protein cysteine methyltransferase domain"/>
    <property type="match status" value="1"/>
</dbReference>
<dbReference type="AlphaFoldDB" id="A0AA48KUJ3"/>
<keyword evidence="2 8" id="KW-0963">Cytoplasm</keyword>
<dbReference type="Pfam" id="PF02870">
    <property type="entry name" value="Methyltransf_1N"/>
    <property type="match status" value="1"/>
</dbReference>
<evidence type="ECO:0000256" key="8">
    <source>
        <dbReference type="HAMAP-Rule" id="MF_00772"/>
    </source>
</evidence>
<dbReference type="GO" id="GO:0003908">
    <property type="term" value="F:methylated-DNA-[protein]-cysteine S-methyltransferase activity"/>
    <property type="evidence" value="ECO:0007669"/>
    <property type="project" value="UniProtKB-UniRule"/>
</dbReference>
<comment type="function">
    <text evidence="8">Involved in the cellular defense against the biological effects of O6-methylguanine (O6-MeG) and O4-methylthymine (O4-MeT) in DNA. Repairs the methylated nucleobase in DNA by stoichiometrically transferring the methyl group to a cysteine residue in the enzyme. This is a suicide reaction: the enzyme is irreversibly inactivated.</text>
</comment>
<dbReference type="Proteomes" id="UP001333710">
    <property type="component" value="Chromosome"/>
</dbReference>
<evidence type="ECO:0000256" key="6">
    <source>
        <dbReference type="ARBA" id="ARBA00023204"/>
    </source>
</evidence>
<dbReference type="EMBL" id="AP027272">
    <property type="protein sequence ID" value="BDX08644.1"/>
    <property type="molecule type" value="Genomic_DNA"/>
</dbReference>
<dbReference type="PROSITE" id="PS00374">
    <property type="entry name" value="MGMT"/>
    <property type="match status" value="1"/>
</dbReference>
<dbReference type="FunFam" id="1.10.10.10:FF:000337">
    <property type="entry name" value="Methylated-DNA--protein-cysteine methyltransferase"/>
    <property type="match status" value="1"/>
</dbReference>